<gene>
    <name evidence="1" type="ORF">AF72_11860</name>
</gene>
<evidence type="ECO:0000313" key="1">
    <source>
        <dbReference type="EMBL" id="EWS77264.1"/>
    </source>
</evidence>
<dbReference type="Proteomes" id="UP000020406">
    <property type="component" value="Unassembled WGS sequence"/>
</dbReference>
<organism evidence="1 2">
    <name type="scientific">Xylella taiwanensis</name>
    <dbReference type="NCBI Taxonomy" id="1444770"/>
    <lineage>
        <taxon>Bacteria</taxon>
        <taxon>Pseudomonadati</taxon>
        <taxon>Pseudomonadota</taxon>
        <taxon>Gammaproteobacteria</taxon>
        <taxon>Lysobacterales</taxon>
        <taxon>Lysobacteraceae</taxon>
        <taxon>Xylella</taxon>
    </lineage>
</organism>
<dbReference type="PATRIC" id="fig|1444770.3.peg.2794"/>
<dbReference type="AlphaFoldDB" id="Z9JGE5"/>
<proteinExistence type="predicted"/>
<comment type="caution">
    <text evidence="1">The sequence shown here is derived from an EMBL/GenBank/DDBJ whole genome shotgun (WGS) entry which is preliminary data.</text>
</comment>
<sequence length="74" mass="8382">MVVGKQSYGRDFTDGRQKPFPHSQAYLERFCIYVGRVVKMLVGVIDQHWIRNAGTRESEAMLFLSTRCVAVSGS</sequence>
<evidence type="ECO:0000313" key="2">
    <source>
        <dbReference type="Proteomes" id="UP000020406"/>
    </source>
</evidence>
<name>Z9JGE5_9GAMM</name>
<protein>
    <submittedName>
        <fullName evidence="1">Uncharacterized protein</fullName>
    </submittedName>
</protein>
<dbReference type="STRING" id="1444770.AF72_11860"/>
<reference evidence="1 2" key="1">
    <citation type="journal article" date="2014" name="Genome Announc.">
        <title>Draft Genome Sequence of Xylella fastidiosa Pear Leaf Scorch Strain in Taiwan.</title>
        <authorList>
            <person name="Su C.C."/>
            <person name="Deng W.L."/>
            <person name="Jan F.J."/>
            <person name="Chang C.J."/>
            <person name="Huang H."/>
            <person name="Chen J."/>
        </authorList>
    </citation>
    <scope>NUCLEOTIDE SEQUENCE [LARGE SCALE GENOMIC DNA]</scope>
    <source>
        <strain evidence="1 2">PLS229</strain>
    </source>
</reference>
<dbReference type="EMBL" id="JDSQ01000025">
    <property type="protein sequence ID" value="EWS77264.1"/>
    <property type="molecule type" value="Genomic_DNA"/>
</dbReference>
<accession>Z9JGE5</accession>
<dbReference type="KEGG" id="xtw:AB672_07640"/>